<dbReference type="PANTHER" id="PTHR15337">
    <property type="entry name" value="ANTERIOR GRADIENT PROTEIN-RELATED"/>
    <property type="match status" value="1"/>
</dbReference>
<proteinExistence type="predicted"/>
<evidence type="ECO:0000259" key="2">
    <source>
        <dbReference type="PROSITE" id="PS51352"/>
    </source>
</evidence>
<evidence type="ECO:0000313" key="3">
    <source>
        <dbReference type="EMBL" id="MDN5204977.1"/>
    </source>
</evidence>
<name>A0ABT8KYG1_9BACT</name>
<dbReference type="InterPro" id="IPR051099">
    <property type="entry name" value="AGR/TXD"/>
</dbReference>
<dbReference type="SUPFAM" id="SSF52833">
    <property type="entry name" value="Thioredoxin-like"/>
    <property type="match status" value="1"/>
</dbReference>
<sequence>MISSKLIAPFLGFLLAFSPAFNPKTPSTSKATWLTDYEQALAKSKTSGKKVLISFAGSDWCKPCIKLTKEVFESETFQNFADENLVMLLADFPRLKKNRLSKEQVKHNEQLAKKYNNEGVFPLVVLVDSQGMTLDKIGYKDGNPQRFLNRIKSVLND</sequence>
<organism evidence="3 4">
    <name type="scientific">Splendidivirga corallicola</name>
    <dbReference type="NCBI Taxonomy" id="3051826"/>
    <lineage>
        <taxon>Bacteria</taxon>
        <taxon>Pseudomonadati</taxon>
        <taxon>Bacteroidota</taxon>
        <taxon>Cytophagia</taxon>
        <taxon>Cytophagales</taxon>
        <taxon>Splendidivirgaceae</taxon>
        <taxon>Splendidivirga</taxon>
    </lineage>
</organism>
<comment type="caution">
    <text evidence="3">The sequence shown here is derived from an EMBL/GenBank/DDBJ whole genome shotgun (WGS) entry which is preliminary data.</text>
</comment>
<dbReference type="EMBL" id="JAUJEA010000014">
    <property type="protein sequence ID" value="MDN5204977.1"/>
    <property type="molecule type" value="Genomic_DNA"/>
</dbReference>
<dbReference type="Proteomes" id="UP001172082">
    <property type="component" value="Unassembled WGS sequence"/>
</dbReference>
<dbReference type="InterPro" id="IPR013766">
    <property type="entry name" value="Thioredoxin_domain"/>
</dbReference>
<protein>
    <submittedName>
        <fullName evidence="3">Thioredoxin family protein</fullName>
    </submittedName>
</protein>
<gene>
    <name evidence="3" type="ORF">QQ008_26540</name>
</gene>
<reference evidence="3" key="1">
    <citation type="submission" date="2023-06" db="EMBL/GenBank/DDBJ databases">
        <title>Genomic of Parafulvivirga corallium.</title>
        <authorList>
            <person name="Wang G."/>
        </authorList>
    </citation>
    <scope>NUCLEOTIDE SEQUENCE</scope>
    <source>
        <strain evidence="3">BMA10</strain>
    </source>
</reference>
<accession>A0ABT8KYG1</accession>
<keyword evidence="1" id="KW-0732">Signal</keyword>
<dbReference type="PANTHER" id="PTHR15337:SF11">
    <property type="entry name" value="THIOREDOXIN DOMAIN-CONTAINING PROTEIN"/>
    <property type="match status" value="1"/>
</dbReference>
<dbReference type="PROSITE" id="PS51352">
    <property type="entry name" value="THIOREDOXIN_2"/>
    <property type="match status" value="1"/>
</dbReference>
<evidence type="ECO:0000256" key="1">
    <source>
        <dbReference type="ARBA" id="ARBA00022729"/>
    </source>
</evidence>
<dbReference type="Pfam" id="PF13899">
    <property type="entry name" value="Thioredoxin_7"/>
    <property type="match status" value="1"/>
</dbReference>
<evidence type="ECO:0000313" key="4">
    <source>
        <dbReference type="Proteomes" id="UP001172082"/>
    </source>
</evidence>
<feature type="domain" description="Thioredoxin" evidence="2">
    <location>
        <begin position="14"/>
        <end position="156"/>
    </location>
</feature>
<dbReference type="InterPro" id="IPR036249">
    <property type="entry name" value="Thioredoxin-like_sf"/>
</dbReference>
<dbReference type="RefSeq" id="WP_346755000.1">
    <property type="nucleotide sequence ID" value="NZ_JAUJEA010000014.1"/>
</dbReference>
<dbReference type="Gene3D" id="3.40.30.10">
    <property type="entry name" value="Glutaredoxin"/>
    <property type="match status" value="1"/>
</dbReference>
<keyword evidence="4" id="KW-1185">Reference proteome</keyword>